<evidence type="ECO:0000313" key="2">
    <source>
        <dbReference type="Proteomes" id="UP000661193"/>
    </source>
</evidence>
<name>A0ABS1URM4_9ACTN</name>
<keyword evidence="2" id="KW-1185">Reference proteome</keyword>
<accession>A0ABS1URM4</accession>
<proteinExistence type="predicted"/>
<comment type="caution">
    <text evidence="1">The sequence shown here is derived from an EMBL/GenBank/DDBJ whole genome shotgun (WGS) entry which is preliminary data.</text>
</comment>
<reference evidence="1 2" key="1">
    <citation type="submission" date="2021-01" db="EMBL/GenBank/DDBJ databases">
        <title>Genome sequencing of Micromonospora fiedleri MG-37.</title>
        <authorList>
            <person name="Moreland P.E.J."/>
            <person name="Stach J.E.M."/>
        </authorList>
    </citation>
    <scope>NUCLEOTIDE SEQUENCE [LARGE SCALE GENOMIC DNA]</scope>
    <source>
        <strain evidence="1 2">MG-37</strain>
    </source>
</reference>
<gene>
    <name evidence="1" type="ORF">JMF97_17590</name>
</gene>
<sequence length="163" mass="18680">MLRSVQVRTVLVVPESPLHHLHWRGELALSLDCFICERIDRTTAFVQGAERAVCSGARGTGEHYTAARISVFDQTTERDRTTLRAIVDYWWSPFHDAIRVQPAHSLTHTPWVRHHLGYYCQQQEQAGEFSIQTNVLRPQSIDCQHCSTPIAQSHEPPELRLLT</sequence>
<dbReference type="RefSeq" id="WP_203222546.1">
    <property type="nucleotide sequence ID" value="NZ_JAETXL010000006.1"/>
</dbReference>
<organism evidence="1 2">
    <name type="scientific">Micromonospora fiedleri</name>
    <dbReference type="NCBI Taxonomy" id="1157498"/>
    <lineage>
        <taxon>Bacteria</taxon>
        <taxon>Bacillati</taxon>
        <taxon>Actinomycetota</taxon>
        <taxon>Actinomycetes</taxon>
        <taxon>Micromonosporales</taxon>
        <taxon>Micromonosporaceae</taxon>
        <taxon>Micromonospora</taxon>
    </lineage>
</organism>
<evidence type="ECO:0000313" key="1">
    <source>
        <dbReference type="EMBL" id="MBL6277971.1"/>
    </source>
</evidence>
<dbReference type="EMBL" id="JAETXL010000006">
    <property type="protein sequence ID" value="MBL6277971.1"/>
    <property type="molecule type" value="Genomic_DNA"/>
</dbReference>
<protein>
    <submittedName>
        <fullName evidence="1">Uncharacterized protein</fullName>
    </submittedName>
</protein>
<dbReference type="Proteomes" id="UP000661193">
    <property type="component" value="Unassembled WGS sequence"/>
</dbReference>